<evidence type="ECO:0000313" key="4">
    <source>
        <dbReference type="EMBL" id="ATO44023.1"/>
    </source>
</evidence>
<keyword evidence="5" id="KW-1185">Reference proteome</keyword>
<organism evidence="4 5">
    <name type="scientific">Loigolactobacillus coryniformis subsp. torquens DSM 20004 = KCTC 3535</name>
    <dbReference type="NCBI Taxonomy" id="1423822"/>
    <lineage>
        <taxon>Bacteria</taxon>
        <taxon>Bacillati</taxon>
        <taxon>Bacillota</taxon>
        <taxon>Bacilli</taxon>
        <taxon>Lactobacillales</taxon>
        <taxon>Lactobacillaceae</taxon>
        <taxon>Loigolactobacillus</taxon>
    </lineage>
</organism>
<dbReference type="InterPro" id="IPR056066">
    <property type="entry name" value="DUF7649"/>
</dbReference>
<accession>A0A2D1KPI0</accession>
<keyword evidence="1" id="KW-0472">Membrane</keyword>
<evidence type="ECO:0000256" key="1">
    <source>
        <dbReference type="SAM" id="Phobius"/>
    </source>
</evidence>
<dbReference type="AlphaFoldDB" id="A0A2D1KPI0"/>
<evidence type="ECO:0000259" key="3">
    <source>
        <dbReference type="Pfam" id="PF24661"/>
    </source>
</evidence>
<feature type="transmembrane region" description="Helical" evidence="1">
    <location>
        <begin position="76"/>
        <end position="94"/>
    </location>
</feature>
<gene>
    <name evidence="4" type="ORF">LC20004_08890</name>
</gene>
<sequence length="246" mass="27776">MRRLGPWRIFLIVEAILLITLGWQLFSHVPSLVFLVLGGLSLHIAIKSKQRRFLTSFFGLFGILSIAITLLTNPTIWLMVIVAIFFALTQGYDWHAQEKHLRWLPWHKKAFHAVKTCEPEMHAGDVAQTSWFGNQTIGNDVFEWNDINLVLAAGDTIVDLGNTLLPKADNTIVIRKGIGRTRILVPIGTAVMLDHTALVGSVTFNNKQYKMGNTALKLYSKDYDENPRRIKLLTNVLIGDLEVIFV</sequence>
<dbReference type="InterPro" id="IPR024425">
    <property type="entry name" value="LiaF-like_C"/>
</dbReference>
<dbReference type="EMBL" id="CP017697">
    <property type="protein sequence ID" value="ATO44023.1"/>
    <property type="molecule type" value="Genomic_DNA"/>
</dbReference>
<dbReference type="RefSeq" id="WP_010011037.1">
    <property type="nucleotide sequence ID" value="NZ_AEOS01000010.1"/>
</dbReference>
<dbReference type="OrthoDB" id="2351415at2"/>
<dbReference type="Pfam" id="PF24661">
    <property type="entry name" value="DUF7649"/>
    <property type="match status" value="1"/>
</dbReference>
<evidence type="ECO:0000259" key="2">
    <source>
        <dbReference type="Pfam" id="PF09922"/>
    </source>
</evidence>
<name>A0A2D1KPI0_9LACO</name>
<dbReference type="KEGG" id="lcy:LC20004_08890"/>
<keyword evidence="1" id="KW-1133">Transmembrane helix</keyword>
<dbReference type="InterPro" id="IPR047793">
    <property type="entry name" value="LiaF_C"/>
</dbReference>
<dbReference type="PIRSF" id="PIRSF031509">
    <property type="entry name" value="Cell_wall_LiaF/YvqF"/>
    <property type="match status" value="1"/>
</dbReference>
<dbReference type="NCBIfam" id="NF040535">
    <property type="entry name" value="LiaF_C_term"/>
    <property type="match status" value="1"/>
</dbReference>
<reference evidence="4 5" key="1">
    <citation type="submission" date="2016-10" db="EMBL/GenBank/DDBJ databases">
        <title>The whole genome sequencing and assembly of L. cotyniformis subsp. torquens DSM 20004 strain.</title>
        <authorList>
            <person name="Park M.-K."/>
            <person name="Lee Y.-J."/>
            <person name="Yi H."/>
            <person name="Bahn Y.-S."/>
            <person name="Kim J.F."/>
            <person name="Lee D.-W."/>
        </authorList>
    </citation>
    <scope>NUCLEOTIDE SEQUENCE [LARGE SCALE GENOMIC DNA]</scope>
    <source>
        <strain evidence="4 5">DSM 20004</strain>
    </source>
</reference>
<feature type="transmembrane region" description="Helical" evidence="1">
    <location>
        <begin position="7"/>
        <end position="23"/>
    </location>
</feature>
<dbReference type="GO" id="GO:0016020">
    <property type="term" value="C:membrane"/>
    <property type="evidence" value="ECO:0007669"/>
    <property type="project" value="InterPro"/>
</dbReference>
<keyword evidence="1" id="KW-0812">Transmembrane</keyword>
<feature type="domain" description="DUF7649" evidence="3">
    <location>
        <begin position="6"/>
        <end position="89"/>
    </location>
</feature>
<dbReference type="GeneID" id="65917328"/>
<dbReference type="InterPro" id="IPR016975">
    <property type="entry name" value="Cell_wall_LiaF"/>
</dbReference>
<proteinExistence type="predicted"/>
<dbReference type="Proteomes" id="UP000223559">
    <property type="component" value="Chromosome"/>
</dbReference>
<feature type="transmembrane region" description="Helical" evidence="1">
    <location>
        <begin position="29"/>
        <end position="46"/>
    </location>
</feature>
<dbReference type="Pfam" id="PF09922">
    <property type="entry name" value="LiaF-like_C"/>
    <property type="match status" value="1"/>
</dbReference>
<feature type="transmembrane region" description="Helical" evidence="1">
    <location>
        <begin position="53"/>
        <end position="70"/>
    </location>
</feature>
<feature type="domain" description="Cell wall-active antibiotics response LiaF-like C-terminal" evidence="2">
    <location>
        <begin position="131"/>
        <end position="243"/>
    </location>
</feature>
<protein>
    <submittedName>
        <fullName evidence="4">Uncharacterized protein</fullName>
    </submittedName>
</protein>
<evidence type="ECO:0000313" key="5">
    <source>
        <dbReference type="Proteomes" id="UP000223559"/>
    </source>
</evidence>